<dbReference type="AlphaFoldDB" id="A0A391PL25"/>
<dbReference type="InterPro" id="IPR024060">
    <property type="entry name" value="Ureidoglycolate_lyase_dom_sf"/>
</dbReference>
<accession>A0A391PL25</accession>
<dbReference type="Proteomes" id="UP000265643">
    <property type="component" value="Unassembled WGS sequence"/>
</dbReference>
<dbReference type="GO" id="GO:0004848">
    <property type="term" value="F:ureidoglycolate hydrolase activity"/>
    <property type="evidence" value="ECO:0007669"/>
    <property type="project" value="InterPro"/>
</dbReference>
<proteinExistence type="predicted"/>
<evidence type="ECO:0000313" key="2">
    <source>
        <dbReference type="Proteomes" id="UP000265643"/>
    </source>
</evidence>
<reference evidence="2" key="1">
    <citation type="submission" date="2018-09" db="EMBL/GenBank/DDBJ databases">
        <title>Draft Genome Sequence of Mediterraneibacter sp. KCTC 15684.</title>
        <authorList>
            <person name="Kim J.S."/>
            <person name="Han K.I."/>
            <person name="Suh M.K."/>
            <person name="Lee K.C."/>
            <person name="Eom M.K."/>
            <person name="Lee J.H."/>
            <person name="Park S.H."/>
            <person name="Kang S.W."/>
            <person name="Park J.E."/>
            <person name="Oh B.S."/>
            <person name="Yu S.Y."/>
            <person name="Choi S.H."/>
            <person name="Lee D.H."/>
            <person name="Yoon H."/>
            <person name="Kim B."/>
            <person name="Yang S.J."/>
            <person name="Lee J.S."/>
        </authorList>
    </citation>
    <scope>NUCLEOTIDE SEQUENCE [LARGE SCALE GENOMIC DNA]</scope>
    <source>
        <strain evidence="2">KCTC 15684</strain>
    </source>
</reference>
<name>A0A391PL25_9FIRM</name>
<dbReference type="Gene3D" id="2.60.120.480">
    <property type="entry name" value="Ureidoglycolate hydrolase"/>
    <property type="match status" value="1"/>
</dbReference>
<dbReference type="EMBL" id="BHGK01000001">
    <property type="protein sequence ID" value="GCA67622.1"/>
    <property type="molecule type" value="Genomic_DNA"/>
</dbReference>
<keyword evidence="2" id="KW-1185">Reference proteome</keyword>
<organism evidence="1 2">
    <name type="scientific">Mediterraneibacter butyricigenes</name>
    <dbReference type="NCBI Taxonomy" id="2316025"/>
    <lineage>
        <taxon>Bacteria</taxon>
        <taxon>Bacillati</taxon>
        <taxon>Bacillota</taxon>
        <taxon>Clostridia</taxon>
        <taxon>Lachnospirales</taxon>
        <taxon>Lachnospiraceae</taxon>
        <taxon>Mediterraneibacter</taxon>
    </lineage>
</organism>
<dbReference type="SUPFAM" id="SSF51182">
    <property type="entry name" value="RmlC-like cupins"/>
    <property type="match status" value="1"/>
</dbReference>
<dbReference type="InterPro" id="IPR011051">
    <property type="entry name" value="RmlC_Cupin_sf"/>
</dbReference>
<evidence type="ECO:0000313" key="1">
    <source>
        <dbReference type="EMBL" id="GCA67622.1"/>
    </source>
</evidence>
<comment type="caution">
    <text evidence="1">The sequence shown here is derived from an EMBL/GenBank/DDBJ whole genome shotgun (WGS) entry which is preliminary data.</text>
</comment>
<evidence type="ECO:0008006" key="3">
    <source>
        <dbReference type="Google" id="ProtNLM"/>
    </source>
</evidence>
<gene>
    <name evidence="1" type="ORF">KGMB01110_20580</name>
</gene>
<protein>
    <recommendedName>
        <fullName evidence="3">Ureidoglycolate hydrolase</fullName>
    </recommendedName>
</protein>
<sequence>MEVFRKEFICQKFEAHNHTEETLFAMTGGILIPFAKPGKFTEDEIHIFYIPKGAGISCRPGVWHWAPYTLEESVMCMVIFKKNTSREDIYFTELAEPAGFEL</sequence>